<comment type="similarity">
    <text evidence="7">Belongs to the binding-protein-dependent transport system permease family.</text>
</comment>
<name>A0A917I6L9_9HYPH</name>
<keyword evidence="5 7" id="KW-1133">Transmembrane helix</keyword>
<organism evidence="9 10">
    <name type="scientific">Alsobacter metallidurans</name>
    <dbReference type="NCBI Taxonomy" id="340221"/>
    <lineage>
        <taxon>Bacteria</taxon>
        <taxon>Pseudomonadati</taxon>
        <taxon>Pseudomonadota</taxon>
        <taxon>Alphaproteobacteria</taxon>
        <taxon>Hyphomicrobiales</taxon>
        <taxon>Alsobacteraceae</taxon>
        <taxon>Alsobacter</taxon>
    </lineage>
</organism>
<dbReference type="PROSITE" id="PS50928">
    <property type="entry name" value="ABC_TM1"/>
    <property type="match status" value="1"/>
</dbReference>
<dbReference type="Gene3D" id="1.10.3720.10">
    <property type="entry name" value="MetI-like"/>
    <property type="match status" value="1"/>
</dbReference>
<evidence type="ECO:0000259" key="8">
    <source>
        <dbReference type="PROSITE" id="PS50928"/>
    </source>
</evidence>
<dbReference type="GO" id="GO:0005886">
    <property type="term" value="C:plasma membrane"/>
    <property type="evidence" value="ECO:0007669"/>
    <property type="project" value="UniProtKB-SubCell"/>
</dbReference>
<dbReference type="InterPro" id="IPR000515">
    <property type="entry name" value="MetI-like"/>
</dbReference>
<keyword evidence="10" id="KW-1185">Reference proteome</keyword>
<evidence type="ECO:0000313" key="10">
    <source>
        <dbReference type="Proteomes" id="UP000603912"/>
    </source>
</evidence>
<comment type="subcellular location">
    <subcellularLocation>
        <location evidence="1 7">Cell membrane</location>
        <topology evidence="1 7">Multi-pass membrane protein</topology>
    </subcellularLocation>
</comment>
<dbReference type="InterPro" id="IPR005769">
    <property type="entry name" value="PhnE/PtxC"/>
</dbReference>
<sequence length="294" mass="31917">MATAIPHRPDAQNQALVDGYEAAIAARRRRTLLGIAILAALILAAARISEVDLGTFFGNLGRFTSYIGRIFTLEDGHLVFTNPAEWLWGLRKWLRLLGETLLIAYLGTVIGGLGAFGLSFLAARNMVVAPWLRFSARRFLEFCRTVPELVFALIFVVAFGLGPLPGVLALGIHTMGALGKLFAEVVENIDMKPVEGVAATGANWAQGVRFGTLPQVLSNFVSYTLLRFEVNVRGAAIMGFVGAGGIGQDLVEAIRKFYYSDVSAILMLIVVTVMLIDLVTERARHALIGRELGR</sequence>
<dbReference type="PANTHER" id="PTHR30043:SF1">
    <property type="entry name" value="ABC TRANSPORT SYSTEM PERMEASE PROTEIN P69"/>
    <property type="match status" value="1"/>
</dbReference>
<reference evidence="9" key="2">
    <citation type="submission" date="2020-09" db="EMBL/GenBank/DDBJ databases">
        <authorList>
            <person name="Sun Q."/>
            <person name="Zhou Y."/>
        </authorList>
    </citation>
    <scope>NUCLEOTIDE SEQUENCE</scope>
    <source>
        <strain evidence="9">CGMCC 1.12214</strain>
    </source>
</reference>
<dbReference type="PANTHER" id="PTHR30043">
    <property type="entry name" value="PHOSPHONATES TRANSPORT SYSTEM PERMEASE PROTEIN"/>
    <property type="match status" value="1"/>
</dbReference>
<keyword evidence="3" id="KW-1003">Cell membrane</keyword>
<evidence type="ECO:0000256" key="3">
    <source>
        <dbReference type="ARBA" id="ARBA00022475"/>
    </source>
</evidence>
<evidence type="ECO:0000256" key="5">
    <source>
        <dbReference type="ARBA" id="ARBA00022989"/>
    </source>
</evidence>
<feature type="transmembrane region" description="Helical" evidence="7">
    <location>
        <begin position="102"/>
        <end position="128"/>
    </location>
</feature>
<dbReference type="InterPro" id="IPR035906">
    <property type="entry name" value="MetI-like_sf"/>
</dbReference>
<keyword evidence="6 7" id="KW-0472">Membrane</keyword>
<feature type="transmembrane region" description="Helical" evidence="7">
    <location>
        <begin position="149"/>
        <end position="172"/>
    </location>
</feature>
<accession>A0A917I6L9</accession>
<dbReference type="RefSeq" id="WP_188517147.1">
    <property type="nucleotide sequence ID" value="NZ_BMES01000001.1"/>
</dbReference>
<feature type="transmembrane region" description="Helical" evidence="7">
    <location>
        <begin position="257"/>
        <end position="280"/>
    </location>
</feature>
<dbReference type="GO" id="GO:0015416">
    <property type="term" value="F:ABC-type phosphonate transporter activity"/>
    <property type="evidence" value="ECO:0007669"/>
    <property type="project" value="InterPro"/>
</dbReference>
<dbReference type="Pfam" id="PF00528">
    <property type="entry name" value="BPD_transp_1"/>
    <property type="match status" value="1"/>
</dbReference>
<gene>
    <name evidence="9" type="primary">phoE</name>
    <name evidence="9" type="ORF">GCM10007036_16320</name>
</gene>
<keyword evidence="2 7" id="KW-0813">Transport</keyword>
<dbReference type="Proteomes" id="UP000603912">
    <property type="component" value="Unassembled WGS sequence"/>
</dbReference>
<dbReference type="AlphaFoldDB" id="A0A917I6L9"/>
<dbReference type="EMBL" id="BMES01000001">
    <property type="protein sequence ID" value="GGH16003.1"/>
    <property type="molecule type" value="Genomic_DNA"/>
</dbReference>
<dbReference type="NCBIfam" id="TIGR01097">
    <property type="entry name" value="PhnE"/>
    <property type="match status" value="1"/>
</dbReference>
<keyword evidence="4 7" id="KW-0812">Transmembrane</keyword>
<proteinExistence type="inferred from homology"/>
<dbReference type="CDD" id="cd06261">
    <property type="entry name" value="TM_PBP2"/>
    <property type="match status" value="1"/>
</dbReference>
<evidence type="ECO:0000256" key="4">
    <source>
        <dbReference type="ARBA" id="ARBA00022692"/>
    </source>
</evidence>
<protein>
    <submittedName>
        <fullName evidence="9">Phosphonate ABC transporter, permease protein PhnE</fullName>
    </submittedName>
</protein>
<evidence type="ECO:0000256" key="6">
    <source>
        <dbReference type="ARBA" id="ARBA00023136"/>
    </source>
</evidence>
<dbReference type="SUPFAM" id="SSF161098">
    <property type="entry name" value="MetI-like"/>
    <property type="match status" value="1"/>
</dbReference>
<reference evidence="9" key="1">
    <citation type="journal article" date="2014" name="Int. J. Syst. Evol. Microbiol.">
        <title>Complete genome sequence of Corynebacterium casei LMG S-19264T (=DSM 44701T), isolated from a smear-ripened cheese.</title>
        <authorList>
            <consortium name="US DOE Joint Genome Institute (JGI-PGF)"/>
            <person name="Walter F."/>
            <person name="Albersmeier A."/>
            <person name="Kalinowski J."/>
            <person name="Ruckert C."/>
        </authorList>
    </citation>
    <scope>NUCLEOTIDE SEQUENCE</scope>
    <source>
        <strain evidence="9">CGMCC 1.12214</strain>
    </source>
</reference>
<comment type="caution">
    <text evidence="9">The sequence shown here is derived from an EMBL/GenBank/DDBJ whole genome shotgun (WGS) entry which is preliminary data.</text>
</comment>
<evidence type="ECO:0000313" key="9">
    <source>
        <dbReference type="EMBL" id="GGH16003.1"/>
    </source>
</evidence>
<evidence type="ECO:0000256" key="2">
    <source>
        <dbReference type="ARBA" id="ARBA00022448"/>
    </source>
</evidence>
<feature type="transmembrane region" description="Helical" evidence="7">
    <location>
        <begin position="31"/>
        <end position="49"/>
    </location>
</feature>
<evidence type="ECO:0000256" key="7">
    <source>
        <dbReference type="RuleBase" id="RU363032"/>
    </source>
</evidence>
<evidence type="ECO:0000256" key="1">
    <source>
        <dbReference type="ARBA" id="ARBA00004651"/>
    </source>
</evidence>
<feature type="domain" description="ABC transmembrane type-1" evidence="8">
    <location>
        <begin position="97"/>
        <end position="280"/>
    </location>
</feature>